<evidence type="ECO:0000313" key="1">
    <source>
        <dbReference type="EMBL" id="CAE0843298.1"/>
    </source>
</evidence>
<reference evidence="1" key="1">
    <citation type="submission" date="2021-01" db="EMBL/GenBank/DDBJ databases">
        <authorList>
            <person name="Corre E."/>
            <person name="Pelletier E."/>
            <person name="Niang G."/>
            <person name="Scheremetjew M."/>
            <person name="Finn R."/>
            <person name="Kale V."/>
            <person name="Holt S."/>
            <person name="Cochrane G."/>
            <person name="Meng A."/>
            <person name="Brown T."/>
            <person name="Cohen L."/>
        </authorList>
    </citation>
    <scope>NUCLEOTIDE SEQUENCE</scope>
    <source>
        <strain evidence="1">CCMP1594</strain>
    </source>
</reference>
<gene>
    <name evidence="1" type="ORF">EGYM00163_LOCUS52270</name>
</gene>
<dbReference type="EMBL" id="HBJA01152746">
    <property type="protein sequence ID" value="CAE0843298.1"/>
    <property type="molecule type" value="Transcribed_RNA"/>
</dbReference>
<sequence length="103" mass="11547">MACSKDSRHYCYHYCDVIDRPDSLLHSAIVGPICADANFLPKFQVSHMEQVSVLEVPERQVLVALTAFLLLVACRPHFCARALVRMIVGEKNCAMLFHNSGKV</sequence>
<dbReference type="AlphaFoldDB" id="A0A7S4GPU7"/>
<proteinExistence type="predicted"/>
<accession>A0A7S4GPU7</accession>
<name>A0A7S4GPU7_9EUGL</name>
<protein>
    <submittedName>
        <fullName evidence="1">Uncharacterized protein</fullName>
    </submittedName>
</protein>
<organism evidence="1">
    <name type="scientific">Eutreptiella gymnastica</name>
    <dbReference type="NCBI Taxonomy" id="73025"/>
    <lineage>
        <taxon>Eukaryota</taxon>
        <taxon>Discoba</taxon>
        <taxon>Euglenozoa</taxon>
        <taxon>Euglenida</taxon>
        <taxon>Spirocuta</taxon>
        <taxon>Euglenophyceae</taxon>
        <taxon>Eutreptiales</taxon>
        <taxon>Eutreptiaceae</taxon>
        <taxon>Eutreptiella</taxon>
    </lineage>
</organism>